<keyword evidence="4" id="KW-0808">Transferase</keyword>
<dbReference type="RefSeq" id="WP_344751553.1">
    <property type="nucleotide sequence ID" value="NZ_BAABBW010000001.1"/>
</dbReference>
<organism evidence="7 8">
    <name type="scientific">Gryllotalpicola koreensis</name>
    <dbReference type="NCBI Taxonomy" id="993086"/>
    <lineage>
        <taxon>Bacteria</taxon>
        <taxon>Bacillati</taxon>
        <taxon>Actinomycetota</taxon>
        <taxon>Actinomycetes</taxon>
        <taxon>Micrococcales</taxon>
        <taxon>Microbacteriaceae</taxon>
        <taxon>Gryllotalpicola</taxon>
    </lineage>
</organism>
<dbReference type="InterPro" id="IPR015421">
    <property type="entry name" value="PyrdxlP-dep_Trfase_major"/>
</dbReference>
<sequence length="385" mass="40719">MSTLDFTLSAGPVATTARTLAALGAPITYHYDPEFLEAFRRTQEKVAQVFRTENDIILMQGEAILGLEGATRSLVRPGMHVLNLVQGVFGKGTGFWLADFGAVVHEIEVPYNEAVDPEQVEAYLDAHPEIELLTVVASETPSGTVSDLSRIGPIAQARGVLTLVDIVSALAGMELLADEWGLDVCVAGAQKCLGGPPGVSLVSVSEAAWKAISANPNAPTASYLSLTDWKEKWLGQGVFPYTPSISDIHGLEACLDQALEEGVDNVIARHRDSALVTRAGVRAMGLSLWSADEISGFCVTSIALPDSIDHTELRSYVRDRYGVMLSSGQGAGNLIRIAHMGPTATGLFPIVGLSALGRALLDLGVSVDVGAGIESALDVLSKQRN</sequence>
<accession>A0ABP7ZR66</accession>
<keyword evidence="3 7" id="KW-0032">Aminotransferase</keyword>
<dbReference type="InterPro" id="IPR015422">
    <property type="entry name" value="PyrdxlP-dep_Trfase_small"/>
</dbReference>
<dbReference type="PIRSF" id="PIRSF000524">
    <property type="entry name" value="SPT"/>
    <property type="match status" value="1"/>
</dbReference>
<dbReference type="PANTHER" id="PTHR21152">
    <property type="entry name" value="AMINOTRANSFERASE CLASS V"/>
    <property type="match status" value="1"/>
</dbReference>
<feature type="domain" description="Aminotransferase class V" evidence="6">
    <location>
        <begin position="28"/>
        <end position="330"/>
    </location>
</feature>
<keyword evidence="8" id="KW-1185">Reference proteome</keyword>
<evidence type="ECO:0000256" key="5">
    <source>
        <dbReference type="ARBA" id="ARBA00022898"/>
    </source>
</evidence>
<comment type="similarity">
    <text evidence="2">Belongs to the class-V pyridoxal-phosphate-dependent aminotransferase family.</text>
</comment>
<evidence type="ECO:0000256" key="1">
    <source>
        <dbReference type="ARBA" id="ARBA00001933"/>
    </source>
</evidence>
<gene>
    <name evidence="7" type="ORF">GCM10022287_03570</name>
</gene>
<dbReference type="EMBL" id="BAABBW010000001">
    <property type="protein sequence ID" value="GAA4168496.1"/>
    <property type="molecule type" value="Genomic_DNA"/>
</dbReference>
<evidence type="ECO:0000256" key="3">
    <source>
        <dbReference type="ARBA" id="ARBA00022576"/>
    </source>
</evidence>
<protein>
    <submittedName>
        <fullName evidence="7">Alanine--glyoxylate aminotransferase family protein</fullName>
    </submittedName>
</protein>
<dbReference type="PANTHER" id="PTHR21152:SF24">
    <property type="entry name" value="ALANINE--GLYOXYLATE AMINOTRANSFERASE 1"/>
    <property type="match status" value="1"/>
</dbReference>
<dbReference type="InterPro" id="IPR024169">
    <property type="entry name" value="SP_NH2Trfase/AEP_transaminase"/>
</dbReference>
<dbReference type="InterPro" id="IPR000192">
    <property type="entry name" value="Aminotrans_V_dom"/>
</dbReference>
<dbReference type="Pfam" id="PF00266">
    <property type="entry name" value="Aminotran_5"/>
    <property type="match status" value="1"/>
</dbReference>
<comment type="caution">
    <text evidence="7">The sequence shown here is derived from an EMBL/GenBank/DDBJ whole genome shotgun (WGS) entry which is preliminary data.</text>
</comment>
<evidence type="ECO:0000313" key="7">
    <source>
        <dbReference type="EMBL" id="GAA4168496.1"/>
    </source>
</evidence>
<dbReference type="SUPFAM" id="SSF53383">
    <property type="entry name" value="PLP-dependent transferases"/>
    <property type="match status" value="1"/>
</dbReference>
<comment type="cofactor">
    <cofactor evidence="1">
        <name>pyridoxal 5'-phosphate</name>
        <dbReference type="ChEBI" id="CHEBI:597326"/>
    </cofactor>
</comment>
<evidence type="ECO:0000256" key="2">
    <source>
        <dbReference type="ARBA" id="ARBA00009236"/>
    </source>
</evidence>
<dbReference type="GO" id="GO:0008483">
    <property type="term" value="F:transaminase activity"/>
    <property type="evidence" value="ECO:0007669"/>
    <property type="project" value="UniProtKB-KW"/>
</dbReference>
<dbReference type="InterPro" id="IPR015424">
    <property type="entry name" value="PyrdxlP-dep_Trfase"/>
</dbReference>
<name>A0ABP7ZR66_9MICO</name>
<dbReference type="Gene3D" id="3.40.640.10">
    <property type="entry name" value="Type I PLP-dependent aspartate aminotransferase-like (Major domain)"/>
    <property type="match status" value="1"/>
</dbReference>
<dbReference type="Proteomes" id="UP001501079">
    <property type="component" value="Unassembled WGS sequence"/>
</dbReference>
<proteinExistence type="inferred from homology"/>
<evidence type="ECO:0000259" key="6">
    <source>
        <dbReference type="Pfam" id="PF00266"/>
    </source>
</evidence>
<keyword evidence="5" id="KW-0663">Pyridoxal phosphate</keyword>
<evidence type="ECO:0000313" key="8">
    <source>
        <dbReference type="Proteomes" id="UP001501079"/>
    </source>
</evidence>
<reference evidence="8" key="1">
    <citation type="journal article" date="2019" name="Int. J. Syst. Evol. Microbiol.">
        <title>The Global Catalogue of Microorganisms (GCM) 10K type strain sequencing project: providing services to taxonomists for standard genome sequencing and annotation.</title>
        <authorList>
            <consortium name="The Broad Institute Genomics Platform"/>
            <consortium name="The Broad Institute Genome Sequencing Center for Infectious Disease"/>
            <person name="Wu L."/>
            <person name="Ma J."/>
        </authorList>
    </citation>
    <scope>NUCLEOTIDE SEQUENCE [LARGE SCALE GENOMIC DNA]</scope>
    <source>
        <strain evidence="8">JCM 17591</strain>
    </source>
</reference>
<dbReference type="Gene3D" id="3.90.1150.10">
    <property type="entry name" value="Aspartate Aminotransferase, domain 1"/>
    <property type="match status" value="1"/>
</dbReference>
<evidence type="ECO:0000256" key="4">
    <source>
        <dbReference type="ARBA" id="ARBA00022679"/>
    </source>
</evidence>